<dbReference type="STRING" id="280871.TL10_12785"/>
<name>A0A0D1LKF7_9MYCO</name>
<evidence type="ECO:0000313" key="2">
    <source>
        <dbReference type="EMBL" id="KIU16506.1"/>
    </source>
</evidence>
<evidence type="ECO:0000256" key="1">
    <source>
        <dbReference type="SAM" id="Phobius"/>
    </source>
</evidence>
<accession>A0A0D1LKF7</accession>
<gene>
    <name evidence="2" type="ORF">TL10_12785</name>
</gene>
<feature type="transmembrane region" description="Helical" evidence="1">
    <location>
        <begin position="80"/>
        <end position="102"/>
    </location>
</feature>
<dbReference type="Proteomes" id="UP000032221">
    <property type="component" value="Unassembled WGS sequence"/>
</dbReference>
<keyword evidence="1" id="KW-0472">Membrane</keyword>
<protein>
    <recommendedName>
        <fullName evidence="4">DUF2834 domain-containing protein</fullName>
    </recommendedName>
</protein>
<organism evidence="2 3">
    <name type="scientific">Mycolicibacterium llatzerense</name>
    <dbReference type="NCBI Taxonomy" id="280871"/>
    <lineage>
        <taxon>Bacteria</taxon>
        <taxon>Bacillati</taxon>
        <taxon>Actinomycetota</taxon>
        <taxon>Actinomycetes</taxon>
        <taxon>Mycobacteriales</taxon>
        <taxon>Mycobacteriaceae</taxon>
        <taxon>Mycolicibacterium</taxon>
    </lineage>
</organism>
<keyword evidence="1" id="KW-0812">Transmembrane</keyword>
<dbReference type="Pfam" id="PF11196">
    <property type="entry name" value="DUF2834"/>
    <property type="match status" value="1"/>
</dbReference>
<evidence type="ECO:0008006" key="4">
    <source>
        <dbReference type="Google" id="ProtNLM"/>
    </source>
</evidence>
<proteinExistence type="predicted"/>
<comment type="caution">
    <text evidence="2">The sequence shown here is derived from an EMBL/GenBank/DDBJ whole genome shotgun (WGS) entry which is preliminary data.</text>
</comment>
<sequence>MTGTRRNLCVAYGVIALIALIATWWHNIAYFKTGGNLLEFFQQGYLNHATSSLTNDLMLLGVSAVVLMVVEARRVGVRYVWAYVALSFVVAISVAFPLFLIARERALGARESGSARS</sequence>
<feature type="transmembrane region" description="Helical" evidence="1">
    <location>
        <begin position="45"/>
        <end position="68"/>
    </location>
</feature>
<dbReference type="PATRIC" id="fig|280871.6.peg.2656"/>
<dbReference type="AlphaFoldDB" id="A0A0D1LKF7"/>
<keyword evidence="3" id="KW-1185">Reference proteome</keyword>
<dbReference type="OrthoDB" id="4231743at2"/>
<dbReference type="InterPro" id="IPR021362">
    <property type="entry name" value="DUF2834"/>
</dbReference>
<dbReference type="EMBL" id="JXST01000016">
    <property type="protein sequence ID" value="KIU16506.1"/>
    <property type="molecule type" value="Genomic_DNA"/>
</dbReference>
<reference evidence="2 3" key="1">
    <citation type="submission" date="2015-01" db="EMBL/GenBank/DDBJ databases">
        <title>Genome sequence of Mycobacterium llatzerense and Mycobacterium immunogenum recovered from brain abscess.</title>
        <authorList>
            <person name="Greninger A.L."/>
            <person name="Langelier C."/>
            <person name="Cunningham G."/>
            <person name="Chiu C.Y."/>
            <person name="Miller S."/>
        </authorList>
    </citation>
    <scope>NUCLEOTIDE SEQUENCE [LARGE SCALE GENOMIC DNA]</scope>
    <source>
        <strain evidence="2 3">CLUC14</strain>
    </source>
</reference>
<feature type="transmembrane region" description="Helical" evidence="1">
    <location>
        <begin position="7"/>
        <end position="25"/>
    </location>
</feature>
<evidence type="ECO:0000313" key="3">
    <source>
        <dbReference type="Proteomes" id="UP000032221"/>
    </source>
</evidence>
<keyword evidence="1" id="KW-1133">Transmembrane helix</keyword>